<dbReference type="Proteomes" id="UP001634394">
    <property type="component" value="Unassembled WGS sequence"/>
</dbReference>
<comment type="caution">
    <text evidence="4">The sequence shown here is derived from an EMBL/GenBank/DDBJ whole genome shotgun (WGS) entry which is preliminary data.</text>
</comment>
<feature type="compositionally biased region" description="Polar residues" evidence="2">
    <location>
        <begin position="173"/>
        <end position="189"/>
    </location>
</feature>
<accession>A0ABD3X8V7</accession>
<keyword evidence="1" id="KW-0175">Coiled coil</keyword>
<evidence type="ECO:0000313" key="4">
    <source>
        <dbReference type="EMBL" id="KAL3881335.1"/>
    </source>
</evidence>
<dbReference type="Gene3D" id="1.10.10.60">
    <property type="entry name" value="Homeodomain-like"/>
    <property type="match status" value="1"/>
</dbReference>
<protein>
    <recommendedName>
        <fullName evidence="3">Myb-like domain-containing protein</fullName>
    </recommendedName>
</protein>
<dbReference type="AlphaFoldDB" id="A0ABD3X8V7"/>
<dbReference type="InterPro" id="IPR001005">
    <property type="entry name" value="SANT/Myb"/>
</dbReference>
<evidence type="ECO:0000256" key="1">
    <source>
        <dbReference type="SAM" id="Coils"/>
    </source>
</evidence>
<feature type="domain" description="Myb-like" evidence="3">
    <location>
        <begin position="7"/>
        <end position="80"/>
    </location>
</feature>
<dbReference type="PROSITE" id="PS50090">
    <property type="entry name" value="MYB_LIKE"/>
    <property type="match status" value="1"/>
</dbReference>
<sequence>MAMESIISDKRKPNWSETEQLFLIQQYEHFKDVLRMRSADGNTNRRKRVIWQRIANGLNARNPYLIRSANEVRRKWKNLVTISRRELHETELAARNGVERPLPTVAKRVLYIYGEYQDWDPSLATGGNEESDLYRVVQKFHEPAMEIKMEPINDEDSALQVLEVQESSILPSLVTNEDTSTSGATSSPQSPIPTAISSSMSNFSQHNHNKNYNNDLVVPVILNQSQDFQNNAFPSKIFPSMNFHVRNIQPTPIRTVSTVSIQTSPHPREAILVNKDEGSSQARTFPLLLNSNSESDNRNYLQEDILFLKKRKLFLETEILEMQKRKLSLEIQSLEMDIRKKSTNKMS</sequence>
<dbReference type="Pfam" id="PF13873">
    <property type="entry name" value="Myb_DNA-bind_5"/>
    <property type="match status" value="1"/>
</dbReference>
<evidence type="ECO:0000256" key="2">
    <source>
        <dbReference type="SAM" id="MobiDB-lite"/>
    </source>
</evidence>
<feature type="coiled-coil region" evidence="1">
    <location>
        <begin position="317"/>
        <end position="344"/>
    </location>
</feature>
<dbReference type="EMBL" id="JBJQND010000003">
    <property type="protein sequence ID" value="KAL3881335.1"/>
    <property type="molecule type" value="Genomic_DNA"/>
</dbReference>
<feature type="region of interest" description="Disordered" evidence="2">
    <location>
        <begin position="173"/>
        <end position="208"/>
    </location>
</feature>
<reference evidence="4 5" key="1">
    <citation type="submission" date="2024-11" db="EMBL/GenBank/DDBJ databases">
        <title>Chromosome-level genome assembly of the freshwater bivalve Anodonta woodiana.</title>
        <authorList>
            <person name="Chen X."/>
        </authorList>
    </citation>
    <scope>NUCLEOTIDE SEQUENCE [LARGE SCALE GENOMIC DNA]</scope>
    <source>
        <strain evidence="4">MN2024</strain>
        <tissue evidence="4">Gills</tissue>
    </source>
</reference>
<gene>
    <name evidence="4" type="ORF">ACJMK2_027787</name>
</gene>
<evidence type="ECO:0000259" key="3">
    <source>
        <dbReference type="PROSITE" id="PS50090"/>
    </source>
</evidence>
<dbReference type="PANTHER" id="PTHR23098">
    <property type="entry name" value="AGAP001331-PA-RELATED"/>
    <property type="match status" value="1"/>
</dbReference>
<keyword evidence="5" id="KW-1185">Reference proteome</keyword>
<evidence type="ECO:0000313" key="5">
    <source>
        <dbReference type="Proteomes" id="UP001634394"/>
    </source>
</evidence>
<dbReference type="InterPro" id="IPR028002">
    <property type="entry name" value="Myb_DNA-bind_5"/>
</dbReference>
<dbReference type="PANTHER" id="PTHR23098:SF16">
    <property type="entry name" value="REGULATORY PROTEIN ZESTE"/>
    <property type="match status" value="1"/>
</dbReference>
<name>A0ABD3X8V7_SINWO</name>
<organism evidence="4 5">
    <name type="scientific">Sinanodonta woodiana</name>
    <name type="common">Chinese pond mussel</name>
    <name type="synonym">Anodonta woodiana</name>
    <dbReference type="NCBI Taxonomy" id="1069815"/>
    <lineage>
        <taxon>Eukaryota</taxon>
        <taxon>Metazoa</taxon>
        <taxon>Spiralia</taxon>
        <taxon>Lophotrochozoa</taxon>
        <taxon>Mollusca</taxon>
        <taxon>Bivalvia</taxon>
        <taxon>Autobranchia</taxon>
        <taxon>Heteroconchia</taxon>
        <taxon>Palaeoheterodonta</taxon>
        <taxon>Unionida</taxon>
        <taxon>Unionoidea</taxon>
        <taxon>Unionidae</taxon>
        <taxon>Unioninae</taxon>
        <taxon>Sinanodonta</taxon>
    </lineage>
</organism>
<feature type="compositionally biased region" description="Polar residues" evidence="2">
    <location>
        <begin position="195"/>
        <end position="208"/>
    </location>
</feature>
<proteinExistence type="predicted"/>